<name>A0A375CHA5_9BURK</name>
<proteinExistence type="predicted"/>
<gene>
    <name evidence="1" type="ORF">CBM2586_B130011</name>
</gene>
<protein>
    <submittedName>
        <fullName evidence="1">Uncharacterized protein</fullName>
    </submittedName>
</protein>
<dbReference type="Proteomes" id="UP000257016">
    <property type="component" value="Unassembled WGS sequence"/>
</dbReference>
<dbReference type="EMBL" id="OFSN01000019">
    <property type="protein sequence ID" value="SOY71036.1"/>
    <property type="molecule type" value="Genomic_DNA"/>
</dbReference>
<sequence>MAAGISCLLMSLAFVCLLSRRDLRSPPSPLSQT</sequence>
<reference evidence="1" key="1">
    <citation type="submission" date="2018-01" db="EMBL/GenBank/DDBJ databases">
        <authorList>
            <person name="Clerissi C."/>
        </authorList>
    </citation>
    <scope>NUCLEOTIDE SEQUENCE</scope>
    <source>
        <strain evidence="1">Cupriavidus taiwanensis LMG 19430</strain>
    </source>
</reference>
<organism evidence="1">
    <name type="scientific">Cupriavidus taiwanensis</name>
    <dbReference type="NCBI Taxonomy" id="164546"/>
    <lineage>
        <taxon>Bacteria</taxon>
        <taxon>Pseudomonadati</taxon>
        <taxon>Pseudomonadota</taxon>
        <taxon>Betaproteobacteria</taxon>
        <taxon>Burkholderiales</taxon>
        <taxon>Burkholderiaceae</taxon>
        <taxon>Cupriavidus</taxon>
    </lineage>
</organism>
<comment type="caution">
    <text evidence="1">The sequence shown here is derived from an EMBL/GenBank/DDBJ whole genome shotgun (WGS) entry which is preliminary data.</text>
</comment>
<evidence type="ECO:0000313" key="1">
    <source>
        <dbReference type="EMBL" id="SOY71036.1"/>
    </source>
</evidence>
<dbReference type="AlphaFoldDB" id="A0A375CHA5"/>
<accession>A0A375CHA5</accession>